<gene>
    <name evidence="1" type="primary">Acey_s0009.g530</name>
    <name evidence="1" type="ORF">Y032_0009g530</name>
</gene>
<reference evidence="2" key="1">
    <citation type="journal article" date="2015" name="Nat. Genet.">
        <title>The genome and transcriptome of the zoonotic hookworm Ancylostoma ceylanicum identify infection-specific gene families.</title>
        <authorList>
            <person name="Schwarz E.M."/>
            <person name="Hu Y."/>
            <person name="Antoshechkin I."/>
            <person name="Miller M.M."/>
            <person name="Sternberg P.W."/>
            <person name="Aroian R.V."/>
        </authorList>
    </citation>
    <scope>NUCLEOTIDE SEQUENCE</scope>
    <source>
        <strain evidence="2">HY135</strain>
    </source>
</reference>
<dbReference type="EMBL" id="JARK01001345">
    <property type="protein sequence ID" value="EYC27110.1"/>
    <property type="molecule type" value="Genomic_DNA"/>
</dbReference>
<organism evidence="1 2">
    <name type="scientific">Ancylostoma ceylanicum</name>
    <dbReference type="NCBI Taxonomy" id="53326"/>
    <lineage>
        <taxon>Eukaryota</taxon>
        <taxon>Metazoa</taxon>
        <taxon>Ecdysozoa</taxon>
        <taxon>Nematoda</taxon>
        <taxon>Chromadorea</taxon>
        <taxon>Rhabditida</taxon>
        <taxon>Rhabditina</taxon>
        <taxon>Rhabditomorpha</taxon>
        <taxon>Strongyloidea</taxon>
        <taxon>Ancylostomatidae</taxon>
        <taxon>Ancylostomatinae</taxon>
        <taxon>Ancylostoma</taxon>
    </lineage>
</organism>
<keyword evidence="2" id="KW-1185">Reference proteome</keyword>
<name>A0A016VI84_9BILA</name>
<evidence type="ECO:0000313" key="2">
    <source>
        <dbReference type="Proteomes" id="UP000024635"/>
    </source>
</evidence>
<protein>
    <submittedName>
        <fullName evidence="1">Uncharacterized protein</fullName>
    </submittedName>
</protein>
<accession>A0A016VI84</accession>
<dbReference type="AlphaFoldDB" id="A0A016VI84"/>
<dbReference type="Proteomes" id="UP000024635">
    <property type="component" value="Unassembled WGS sequence"/>
</dbReference>
<sequence length="127" mass="14516">MAGEDVGDPFPGTSTYDASGLEWMRRFSYLKFEVSVEEWWRTMRWNSQLVPIQARIFDRGCLRDPRQTRIVVRGLLDPADSNDIQECTTLTDPGEIQELRSVVHGINGCCWSSCPDPMYILDLVPTC</sequence>
<evidence type="ECO:0000313" key="1">
    <source>
        <dbReference type="EMBL" id="EYC27110.1"/>
    </source>
</evidence>
<comment type="caution">
    <text evidence="1">The sequence shown here is derived from an EMBL/GenBank/DDBJ whole genome shotgun (WGS) entry which is preliminary data.</text>
</comment>
<proteinExistence type="predicted"/>